<dbReference type="AlphaFoldDB" id="A0A150GRP2"/>
<dbReference type="OrthoDB" id="2113965at2759"/>
<evidence type="ECO:0000256" key="3">
    <source>
        <dbReference type="ARBA" id="ARBA00022741"/>
    </source>
</evidence>
<dbReference type="InterPro" id="IPR036961">
    <property type="entry name" value="Kinesin_motor_dom_sf"/>
</dbReference>
<dbReference type="GO" id="GO:0005524">
    <property type="term" value="F:ATP binding"/>
    <property type="evidence" value="ECO:0007669"/>
    <property type="project" value="UniProtKB-UniRule"/>
</dbReference>
<dbReference type="InterPro" id="IPR027640">
    <property type="entry name" value="Kinesin-like_fam"/>
</dbReference>
<evidence type="ECO:0000256" key="4">
    <source>
        <dbReference type="ARBA" id="ARBA00022840"/>
    </source>
</evidence>
<dbReference type="GO" id="GO:0007052">
    <property type="term" value="P:mitotic spindle organization"/>
    <property type="evidence" value="ECO:0007669"/>
    <property type="project" value="TreeGrafter"/>
</dbReference>
<dbReference type="STRING" id="33097.A0A150GRP2"/>
<dbReference type="PANTHER" id="PTHR47969:SF15">
    <property type="entry name" value="CHROMOSOME-ASSOCIATED KINESIN KIF4A-RELATED"/>
    <property type="match status" value="1"/>
</dbReference>
<dbReference type="PANTHER" id="PTHR47969">
    <property type="entry name" value="CHROMOSOME-ASSOCIATED KINESIN KIF4A-RELATED"/>
    <property type="match status" value="1"/>
</dbReference>
<keyword evidence="3 7" id="KW-0547">Nucleotide-binding</keyword>
<dbReference type="InterPro" id="IPR001752">
    <property type="entry name" value="Kinesin_motor_dom"/>
</dbReference>
<comment type="caution">
    <text evidence="9">The sequence shown here is derived from an EMBL/GenBank/DDBJ whole genome shotgun (WGS) entry which is preliminary data.</text>
</comment>
<dbReference type="PRINTS" id="PR00380">
    <property type="entry name" value="KINESINHEAVY"/>
</dbReference>
<dbReference type="Pfam" id="PF00225">
    <property type="entry name" value="Kinesin"/>
    <property type="match status" value="1"/>
</dbReference>
<proteinExistence type="inferred from homology"/>
<gene>
    <name evidence="9" type="ORF">GPECTOR_9g580</name>
</gene>
<evidence type="ECO:0000313" key="10">
    <source>
        <dbReference type="Proteomes" id="UP000075714"/>
    </source>
</evidence>
<evidence type="ECO:0000256" key="6">
    <source>
        <dbReference type="ARBA" id="ARBA00023175"/>
    </source>
</evidence>
<dbReference type="GO" id="GO:0005737">
    <property type="term" value="C:cytoplasm"/>
    <property type="evidence" value="ECO:0007669"/>
    <property type="project" value="UniProtKB-SubCell"/>
</dbReference>
<keyword evidence="6 7" id="KW-0505">Motor protein</keyword>
<protein>
    <recommendedName>
        <fullName evidence="8">Kinesin motor domain-containing protein</fullName>
    </recommendedName>
</protein>
<organism evidence="9 10">
    <name type="scientific">Gonium pectorale</name>
    <name type="common">Green alga</name>
    <dbReference type="NCBI Taxonomy" id="33097"/>
    <lineage>
        <taxon>Eukaryota</taxon>
        <taxon>Viridiplantae</taxon>
        <taxon>Chlorophyta</taxon>
        <taxon>core chlorophytes</taxon>
        <taxon>Chlorophyceae</taxon>
        <taxon>CS clade</taxon>
        <taxon>Chlamydomonadales</taxon>
        <taxon>Volvocaceae</taxon>
        <taxon>Gonium</taxon>
    </lineage>
</organism>
<reference evidence="10" key="1">
    <citation type="journal article" date="2016" name="Nat. Commun.">
        <title>The Gonium pectorale genome demonstrates co-option of cell cycle regulation during the evolution of multicellularity.</title>
        <authorList>
            <person name="Hanschen E.R."/>
            <person name="Marriage T.N."/>
            <person name="Ferris P.J."/>
            <person name="Hamaji T."/>
            <person name="Toyoda A."/>
            <person name="Fujiyama A."/>
            <person name="Neme R."/>
            <person name="Noguchi H."/>
            <person name="Minakuchi Y."/>
            <person name="Suzuki M."/>
            <person name="Kawai-Toyooka H."/>
            <person name="Smith D.R."/>
            <person name="Sparks H."/>
            <person name="Anderson J."/>
            <person name="Bakaric R."/>
            <person name="Luria V."/>
            <person name="Karger A."/>
            <person name="Kirschner M.W."/>
            <person name="Durand P.M."/>
            <person name="Michod R.E."/>
            <person name="Nozaki H."/>
            <person name="Olson B.J."/>
        </authorList>
    </citation>
    <scope>NUCLEOTIDE SEQUENCE [LARGE SCALE GENOMIC DNA]</scope>
    <source>
        <strain evidence="10">NIES-2863</strain>
    </source>
</reference>
<feature type="binding site" evidence="7">
    <location>
        <begin position="101"/>
        <end position="108"/>
    </location>
    <ligand>
        <name>ATP</name>
        <dbReference type="ChEBI" id="CHEBI:30616"/>
    </ligand>
</feature>
<evidence type="ECO:0000256" key="1">
    <source>
        <dbReference type="ARBA" id="ARBA00004496"/>
    </source>
</evidence>
<keyword evidence="10" id="KW-1185">Reference proteome</keyword>
<evidence type="ECO:0000313" key="9">
    <source>
        <dbReference type="EMBL" id="KXZ52536.1"/>
    </source>
</evidence>
<dbReference type="GO" id="GO:0005875">
    <property type="term" value="C:microtubule associated complex"/>
    <property type="evidence" value="ECO:0007669"/>
    <property type="project" value="TreeGrafter"/>
</dbReference>
<dbReference type="GO" id="GO:0003777">
    <property type="term" value="F:microtubule motor activity"/>
    <property type="evidence" value="ECO:0007669"/>
    <property type="project" value="InterPro"/>
</dbReference>
<dbReference type="GO" id="GO:0051231">
    <property type="term" value="P:spindle elongation"/>
    <property type="evidence" value="ECO:0007669"/>
    <property type="project" value="TreeGrafter"/>
</dbReference>
<sequence>MATSVVLGTRPNWANGSLGIPIDTIVRISPGAPGAKLDLAYSRNRVSVSRVPGAAARPEDEFEAGYVYGPEASTADVAARSLLPLVRKAVDGYNVTIMAFGATGSGKTLLLEGPSGKERGSSEGSGLVHVAADELFKLLADKAAGVGSQMAERRRLPSARAYDFFLDCTFCEVYREAVADVFAAKPGAPRPPLQVYEDVTDGWAAAGLSSRIARSATELRAAFNAGRLLRDTSKEDVGSVHERSAALFTIRLAQYSPAAAQGEEDRVLVSKITFVDLPGAERLAEDPEALRELLEGTPAEGDPTSMALNMAKARETGVE</sequence>
<accession>A0A150GRP2</accession>
<dbReference type="GO" id="GO:0008017">
    <property type="term" value="F:microtubule binding"/>
    <property type="evidence" value="ECO:0007669"/>
    <property type="project" value="InterPro"/>
</dbReference>
<keyword evidence="2" id="KW-0963">Cytoplasm</keyword>
<feature type="domain" description="Kinesin motor" evidence="8">
    <location>
        <begin position="21"/>
        <end position="319"/>
    </location>
</feature>
<keyword evidence="5" id="KW-0175">Coiled coil</keyword>
<dbReference type="Gene3D" id="3.40.850.10">
    <property type="entry name" value="Kinesin motor domain"/>
    <property type="match status" value="1"/>
</dbReference>
<dbReference type="InterPro" id="IPR027417">
    <property type="entry name" value="P-loop_NTPase"/>
</dbReference>
<comment type="similarity">
    <text evidence="7">Belongs to the TRAFAC class myosin-kinesin ATPase superfamily. Kinesin family.</text>
</comment>
<dbReference type="PROSITE" id="PS50067">
    <property type="entry name" value="KINESIN_MOTOR_2"/>
    <property type="match status" value="1"/>
</dbReference>
<dbReference type="Proteomes" id="UP000075714">
    <property type="component" value="Unassembled WGS sequence"/>
</dbReference>
<name>A0A150GRP2_GONPE</name>
<keyword evidence="4 7" id="KW-0067">ATP-binding</keyword>
<dbReference type="EMBL" id="LSYV01000010">
    <property type="protein sequence ID" value="KXZ52536.1"/>
    <property type="molecule type" value="Genomic_DNA"/>
</dbReference>
<evidence type="ECO:0000256" key="5">
    <source>
        <dbReference type="ARBA" id="ARBA00023054"/>
    </source>
</evidence>
<dbReference type="SMART" id="SM00129">
    <property type="entry name" value="KISc"/>
    <property type="match status" value="1"/>
</dbReference>
<evidence type="ECO:0000256" key="2">
    <source>
        <dbReference type="ARBA" id="ARBA00022490"/>
    </source>
</evidence>
<dbReference type="SUPFAM" id="SSF52540">
    <property type="entry name" value="P-loop containing nucleoside triphosphate hydrolases"/>
    <property type="match status" value="1"/>
</dbReference>
<comment type="subcellular location">
    <subcellularLocation>
        <location evidence="1">Cytoplasm</location>
    </subcellularLocation>
</comment>
<dbReference type="GO" id="GO:0007018">
    <property type="term" value="P:microtubule-based movement"/>
    <property type="evidence" value="ECO:0007669"/>
    <property type="project" value="InterPro"/>
</dbReference>
<evidence type="ECO:0000256" key="7">
    <source>
        <dbReference type="PROSITE-ProRule" id="PRU00283"/>
    </source>
</evidence>
<evidence type="ECO:0000259" key="8">
    <source>
        <dbReference type="PROSITE" id="PS50067"/>
    </source>
</evidence>